<evidence type="ECO:0000313" key="7">
    <source>
        <dbReference type="EMBL" id="MDY0870343.1"/>
    </source>
</evidence>
<feature type="transmembrane region" description="Helical" evidence="6">
    <location>
        <begin position="47"/>
        <end position="66"/>
    </location>
</feature>
<feature type="transmembrane region" description="Helical" evidence="6">
    <location>
        <begin position="267"/>
        <end position="288"/>
    </location>
</feature>
<keyword evidence="3 6" id="KW-0812">Transmembrane</keyword>
<feature type="transmembrane region" description="Helical" evidence="6">
    <location>
        <begin position="73"/>
        <end position="90"/>
    </location>
</feature>
<dbReference type="PANTHER" id="PTHR32196">
    <property type="entry name" value="ABC TRANSPORTER PERMEASE PROTEIN YPHD-RELATED-RELATED"/>
    <property type="match status" value="1"/>
</dbReference>
<sequence length="317" mass="32932">MLPVTILRGTLNARLLRNALPALSLGAVLTAIFIIQPNAMSYFGLNLMLQYAVPIALATIAQMFVITVNDLDLSIGAFVGLVACIGATYLHETPTLGLLMLLGCIAVYAAMGALIHLRDLPSIVVTLGMSFVWLGIAVLILPTPGGKSPEFIKALMGVKVPGIPFPIIAAAAIALVVHLMLMNSSYGAVLRGAGGNPKALARAGWSMLGIKMTMFAMAGVFGVLSGLSLVGLTTSGDAHIADRYTLYSIAGAILGGAEFVGGRISPIGAVLGALTLTLTGSFLIFLRISPDWQIGAQGAILIIVLALRALISRGERR</sequence>
<evidence type="ECO:0000313" key="8">
    <source>
        <dbReference type="Proteomes" id="UP001271769"/>
    </source>
</evidence>
<comment type="subcellular location">
    <subcellularLocation>
        <location evidence="1">Cell membrane</location>
        <topology evidence="1">Multi-pass membrane protein</topology>
    </subcellularLocation>
</comment>
<dbReference type="EMBL" id="JAXCLX010000001">
    <property type="protein sequence ID" value="MDY0870343.1"/>
    <property type="molecule type" value="Genomic_DNA"/>
</dbReference>
<accession>A0ABU5DSU6</accession>
<feature type="transmembrane region" description="Helical" evidence="6">
    <location>
        <begin position="163"/>
        <end position="181"/>
    </location>
</feature>
<feature type="transmembrane region" description="Helical" evidence="6">
    <location>
        <begin position="212"/>
        <end position="232"/>
    </location>
</feature>
<dbReference type="CDD" id="cd06579">
    <property type="entry name" value="TM_PBP1_transp_AraH_like"/>
    <property type="match status" value="1"/>
</dbReference>
<dbReference type="Proteomes" id="UP001271769">
    <property type="component" value="Unassembled WGS sequence"/>
</dbReference>
<feature type="transmembrane region" description="Helical" evidence="6">
    <location>
        <begin position="294"/>
        <end position="311"/>
    </location>
</feature>
<dbReference type="RefSeq" id="WP_320500984.1">
    <property type="nucleotide sequence ID" value="NZ_JAXCLX010000001.1"/>
</dbReference>
<evidence type="ECO:0000256" key="3">
    <source>
        <dbReference type="ARBA" id="ARBA00022692"/>
    </source>
</evidence>
<dbReference type="InterPro" id="IPR001851">
    <property type="entry name" value="ABC_transp_permease"/>
</dbReference>
<reference evidence="7 8" key="1">
    <citation type="journal article" date="2013" name="Antonie Van Leeuwenhoek">
        <title>Dongia rigui sp. nov., isolated from freshwater of a large wetland in Korea.</title>
        <authorList>
            <person name="Baik K.S."/>
            <person name="Hwang Y.M."/>
            <person name="Choi J.S."/>
            <person name="Kwon J."/>
            <person name="Seong C.N."/>
        </authorList>
    </citation>
    <scope>NUCLEOTIDE SEQUENCE [LARGE SCALE GENOMIC DNA]</scope>
    <source>
        <strain evidence="7 8">04SU4-P</strain>
    </source>
</reference>
<evidence type="ECO:0000256" key="1">
    <source>
        <dbReference type="ARBA" id="ARBA00004651"/>
    </source>
</evidence>
<protein>
    <submittedName>
        <fullName evidence="7">ABC transporter permease</fullName>
    </submittedName>
</protein>
<keyword evidence="5 6" id="KW-0472">Membrane</keyword>
<evidence type="ECO:0000256" key="2">
    <source>
        <dbReference type="ARBA" id="ARBA00022475"/>
    </source>
</evidence>
<name>A0ABU5DSU6_9PROT</name>
<evidence type="ECO:0000256" key="5">
    <source>
        <dbReference type="ARBA" id="ARBA00023136"/>
    </source>
</evidence>
<evidence type="ECO:0000256" key="4">
    <source>
        <dbReference type="ARBA" id="ARBA00022989"/>
    </source>
</evidence>
<keyword evidence="8" id="KW-1185">Reference proteome</keyword>
<comment type="caution">
    <text evidence="7">The sequence shown here is derived from an EMBL/GenBank/DDBJ whole genome shotgun (WGS) entry which is preliminary data.</text>
</comment>
<feature type="transmembrane region" description="Helical" evidence="6">
    <location>
        <begin position="124"/>
        <end position="143"/>
    </location>
</feature>
<feature type="transmembrane region" description="Helical" evidence="6">
    <location>
        <begin position="15"/>
        <end position="35"/>
    </location>
</feature>
<dbReference type="Pfam" id="PF02653">
    <property type="entry name" value="BPD_transp_2"/>
    <property type="match status" value="1"/>
</dbReference>
<keyword evidence="4 6" id="KW-1133">Transmembrane helix</keyword>
<feature type="transmembrane region" description="Helical" evidence="6">
    <location>
        <begin position="244"/>
        <end position="260"/>
    </location>
</feature>
<feature type="transmembrane region" description="Helical" evidence="6">
    <location>
        <begin position="96"/>
        <end position="117"/>
    </location>
</feature>
<evidence type="ECO:0000256" key="6">
    <source>
        <dbReference type="SAM" id="Phobius"/>
    </source>
</evidence>
<gene>
    <name evidence="7" type="ORF">SMD31_00325</name>
</gene>
<proteinExistence type="predicted"/>
<keyword evidence="2" id="KW-1003">Cell membrane</keyword>
<organism evidence="7 8">
    <name type="scientific">Dongia rigui</name>
    <dbReference type="NCBI Taxonomy" id="940149"/>
    <lineage>
        <taxon>Bacteria</taxon>
        <taxon>Pseudomonadati</taxon>
        <taxon>Pseudomonadota</taxon>
        <taxon>Alphaproteobacteria</taxon>
        <taxon>Rhodospirillales</taxon>
        <taxon>Dongiaceae</taxon>
        <taxon>Dongia</taxon>
    </lineage>
</organism>